<dbReference type="Pfam" id="PF00977">
    <property type="entry name" value="His_biosynth"/>
    <property type="match status" value="1"/>
</dbReference>
<dbReference type="SMR" id="A0A4Y7VR48"/>
<dbReference type="InterPro" id="IPR023016">
    <property type="entry name" value="HisA/PriA"/>
</dbReference>
<evidence type="ECO:0000256" key="13">
    <source>
        <dbReference type="RuleBase" id="RU003657"/>
    </source>
</evidence>
<keyword evidence="10 12" id="KW-0413">Isomerase</keyword>
<organism evidence="15 16">
    <name type="scientific">Staphylococcus epidermidis</name>
    <dbReference type="NCBI Taxonomy" id="1282"/>
    <lineage>
        <taxon>Bacteria</taxon>
        <taxon>Bacillati</taxon>
        <taxon>Bacillota</taxon>
        <taxon>Bacilli</taxon>
        <taxon>Bacillales</taxon>
        <taxon>Staphylococcaceae</taxon>
        <taxon>Staphylococcus</taxon>
    </lineage>
</organism>
<dbReference type="OrthoDB" id="9807749at2"/>
<evidence type="ECO:0000256" key="1">
    <source>
        <dbReference type="ARBA" id="ARBA00000901"/>
    </source>
</evidence>
<feature type="active site" description="Proton donor" evidence="12">
    <location>
        <position position="131"/>
    </location>
</feature>
<evidence type="ECO:0000256" key="10">
    <source>
        <dbReference type="ARBA" id="ARBA00023235"/>
    </source>
</evidence>
<evidence type="ECO:0000256" key="8">
    <source>
        <dbReference type="ARBA" id="ARBA00022605"/>
    </source>
</evidence>
<dbReference type="AlphaFoldDB" id="A0A4Y7VR48"/>
<evidence type="ECO:0000313" key="16">
    <source>
        <dbReference type="Proteomes" id="UP000648077"/>
    </source>
</evidence>
<comment type="subcellular location">
    <subcellularLocation>
        <location evidence="2 12 14">Cytoplasm</location>
    </subcellularLocation>
</comment>
<evidence type="ECO:0000256" key="12">
    <source>
        <dbReference type="HAMAP-Rule" id="MF_01014"/>
    </source>
</evidence>
<dbReference type="Proteomes" id="UP000648077">
    <property type="component" value="Unassembled WGS sequence"/>
</dbReference>
<evidence type="ECO:0000256" key="3">
    <source>
        <dbReference type="ARBA" id="ARBA00005133"/>
    </source>
</evidence>
<dbReference type="NCBIfam" id="NF010114">
    <property type="entry name" value="PRK13587.1"/>
    <property type="match status" value="1"/>
</dbReference>
<gene>
    <name evidence="12" type="primary">hisA</name>
    <name evidence="15" type="ORF">H3963_02255</name>
</gene>
<proteinExistence type="inferred from homology"/>
<evidence type="ECO:0000256" key="2">
    <source>
        <dbReference type="ARBA" id="ARBA00004496"/>
    </source>
</evidence>
<evidence type="ECO:0000256" key="14">
    <source>
        <dbReference type="RuleBase" id="RU003658"/>
    </source>
</evidence>
<dbReference type="HAMAP" id="MF_01014">
    <property type="entry name" value="HisA"/>
    <property type="match status" value="1"/>
</dbReference>
<dbReference type="GO" id="GO:0000105">
    <property type="term" value="P:L-histidine biosynthetic process"/>
    <property type="evidence" value="ECO:0007669"/>
    <property type="project" value="UniProtKB-UniRule"/>
</dbReference>
<evidence type="ECO:0000256" key="6">
    <source>
        <dbReference type="ARBA" id="ARBA00018464"/>
    </source>
</evidence>
<comment type="similarity">
    <text evidence="4 12 13">Belongs to the HisA/HisF family.</text>
</comment>
<dbReference type="EC" id="5.3.1.16" evidence="5 12"/>
<feature type="active site" description="Proton acceptor" evidence="12">
    <location>
        <position position="9"/>
    </location>
</feature>
<dbReference type="InterPro" id="IPR011060">
    <property type="entry name" value="RibuloseP-bd_barrel"/>
</dbReference>
<comment type="pathway">
    <text evidence="3 12 14">Amino-acid biosynthesis; L-histidine biosynthesis; L-histidine from 5-phospho-alpha-D-ribose 1-diphosphate: step 4/9.</text>
</comment>
<name>A0A4Y7VR48_STAEP</name>
<dbReference type="InterPro" id="IPR013785">
    <property type="entry name" value="Aldolase_TIM"/>
</dbReference>
<dbReference type="PANTHER" id="PTHR43090">
    <property type="entry name" value="1-(5-PHOSPHORIBOSYL)-5-[(5-PHOSPHORIBOSYLAMINO)METHYLIDENEAMINO] IMIDAZOLE-4-CARBOXAMIDE ISOMERASE"/>
    <property type="match status" value="1"/>
</dbReference>
<evidence type="ECO:0000256" key="4">
    <source>
        <dbReference type="ARBA" id="ARBA00009667"/>
    </source>
</evidence>
<dbReference type="InterPro" id="IPR006062">
    <property type="entry name" value="His_biosynth"/>
</dbReference>
<keyword evidence="8 12" id="KW-0028">Amino-acid biosynthesis</keyword>
<evidence type="ECO:0000256" key="7">
    <source>
        <dbReference type="ARBA" id="ARBA00022490"/>
    </source>
</evidence>
<reference evidence="15" key="1">
    <citation type="submission" date="2020-08" db="EMBL/GenBank/DDBJ databases">
        <title>Changes in the skin microbiome associated with squamous cell carcinoma in transplant recipients.</title>
        <authorList>
            <person name="Zaugg J."/>
            <person name="Krueger A."/>
            <person name="Lachner N."/>
        </authorList>
    </citation>
    <scope>NUCLEOTIDE SEQUENCE</scope>
    <source>
        <strain evidence="15">R5988</strain>
    </source>
</reference>
<sequence length="234" mass="26457">MIDLWPAIDLINSTSVRLTEGKYDSKEKMEKSVEDSIRFYSQFKCVKRIHIVDLIGAKAKEVKEFDYIRSLRKLTTKPIEVGGGIRSKQTIENYIHSGIDYCIVGTKGIQDIEWLTHMTHQFPNKLYLSVDAFGEKIKINGWKEDAKLNLFDYVAKIEHLPLGGVIYTDISKDGKLSGPNFDLTGRLALYTSLPVIASGGIRHQEDLFRLESLNVHAAIVGKAAHLDEFWEGLS</sequence>
<dbReference type="NCBIfam" id="TIGR00007">
    <property type="entry name" value="1-(5-phosphoribosyl)-5-[(5-phosphoribosylamino)methylideneamino]imidazole-4-carboxamide isomerase"/>
    <property type="match status" value="1"/>
</dbReference>
<protein>
    <recommendedName>
        <fullName evidence="6 12">1-(5-phosphoribosyl)-5-[(5-phosphoribosylamino)methylideneamino] imidazole-4-carboxamide isomerase</fullName>
        <ecNumber evidence="5 12">5.3.1.16</ecNumber>
    </recommendedName>
    <alternativeName>
        <fullName evidence="11 12">Phosphoribosylformimino-5-aminoimidazole carboxamide ribotide isomerase</fullName>
    </alternativeName>
</protein>
<evidence type="ECO:0000256" key="5">
    <source>
        <dbReference type="ARBA" id="ARBA00012550"/>
    </source>
</evidence>
<dbReference type="EMBL" id="JACGQI010000002">
    <property type="protein sequence ID" value="MBF2229281.1"/>
    <property type="molecule type" value="Genomic_DNA"/>
</dbReference>
<dbReference type="GO" id="GO:0003949">
    <property type="term" value="F:1-(5-phosphoribosyl)-5-[(5-phosphoribosylamino)methylideneamino]imidazole-4-carboxamide isomerase activity"/>
    <property type="evidence" value="ECO:0007669"/>
    <property type="project" value="UniProtKB-UniRule"/>
</dbReference>
<dbReference type="RefSeq" id="WP_002470280.1">
    <property type="nucleotide sequence ID" value="NZ_CABHDW010000004.1"/>
</dbReference>
<dbReference type="CDD" id="cd04732">
    <property type="entry name" value="HisA"/>
    <property type="match status" value="1"/>
</dbReference>
<dbReference type="SUPFAM" id="SSF51366">
    <property type="entry name" value="Ribulose-phoshate binding barrel"/>
    <property type="match status" value="1"/>
</dbReference>
<keyword evidence="7 12" id="KW-0963">Cytoplasm</keyword>
<dbReference type="GO" id="GO:0005737">
    <property type="term" value="C:cytoplasm"/>
    <property type="evidence" value="ECO:0007669"/>
    <property type="project" value="UniProtKB-SubCell"/>
</dbReference>
<dbReference type="InterPro" id="IPR044524">
    <property type="entry name" value="Isoase_HisA-like"/>
</dbReference>
<dbReference type="GO" id="GO:0000162">
    <property type="term" value="P:L-tryptophan biosynthetic process"/>
    <property type="evidence" value="ECO:0007669"/>
    <property type="project" value="TreeGrafter"/>
</dbReference>
<keyword evidence="9 12" id="KW-0368">Histidine biosynthesis</keyword>
<dbReference type="InterPro" id="IPR006063">
    <property type="entry name" value="HisA_bact_arch"/>
</dbReference>
<accession>A0A4Y7VR48</accession>
<evidence type="ECO:0000256" key="11">
    <source>
        <dbReference type="ARBA" id="ARBA00030547"/>
    </source>
</evidence>
<evidence type="ECO:0000313" key="15">
    <source>
        <dbReference type="EMBL" id="MBF2229281.1"/>
    </source>
</evidence>
<dbReference type="Gene3D" id="3.20.20.70">
    <property type="entry name" value="Aldolase class I"/>
    <property type="match status" value="1"/>
</dbReference>
<evidence type="ECO:0000256" key="9">
    <source>
        <dbReference type="ARBA" id="ARBA00023102"/>
    </source>
</evidence>
<comment type="caution">
    <text evidence="15">The sequence shown here is derived from an EMBL/GenBank/DDBJ whole genome shotgun (WGS) entry which is preliminary data.</text>
</comment>
<dbReference type="PANTHER" id="PTHR43090:SF2">
    <property type="entry name" value="1-(5-PHOSPHORIBOSYL)-5-[(5-PHOSPHORIBOSYLAMINO)METHYLIDENEAMINO] IMIDAZOLE-4-CARBOXAMIDE ISOMERASE"/>
    <property type="match status" value="1"/>
</dbReference>
<comment type="catalytic activity">
    <reaction evidence="1 12 14">
        <text>1-(5-phospho-beta-D-ribosyl)-5-[(5-phospho-beta-D-ribosylamino)methylideneamino]imidazole-4-carboxamide = 5-[(5-phospho-1-deoxy-D-ribulos-1-ylimino)methylamino]-1-(5-phospho-beta-D-ribosyl)imidazole-4-carboxamide</text>
        <dbReference type="Rhea" id="RHEA:15469"/>
        <dbReference type="ChEBI" id="CHEBI:58435"/>
        <dbReference type="ChEBI" id="CHEBI:58525"/>
        <dbReference type="EC" id="5.3.1.16"/>
    </reaction>
</comment>